<name>A0AAJ1R8A1_9FLAO</name>
<organism evidence="1 2">
    <name type="scientific">Chryseobacterium gambrini</name>
    <dbReference type="NCBI Taxonomy" id="373672"/>
    <lineage>
        <taxon>Bacteria</taxon>
        <taxon>Pseudomonadati</taxon>
        <taxon>Bacteroidota</taxon>
        <taxon>Flavobacteriia</taxon>
        <taxon>Flavobacteriales</taxon>
        <taxon>Weeksellaceae</taxon>
        <taxon>Chryseobacterium group</taxon>
        <taxon>Chryseobacterium</taxon>
    </lineage>
</organism>
<gene>
    <name evidence="1" type="ORF">QX233_21650</name>
</gene>
<comment type="caution">
    <text evidence="1">The sequence shown here is derived from an EMBL/GenBank/DDBJ whole genome shotgun (WGS) entry which is preliminary data.</text>
</comment>
<protein>
    <submittedName>
        <fullName evidence="1">Uncharacterized protein</fullName>
    </submittedName>
</protein>
<dbReference type="Proteomes" id="UP001225933">
    <property type="component" value="Unassembled WGS sequence"/>
</dbReference>
<proteinExistence type="predicted"/>
<evidence type="ECO:0000313" key="2">
    <source>
        <dbReference type="Proteomes" id="UP001225933"/>
    </source>
</evidence>
<dbReference type="AlphaFoldDB" id="A0AAJ1R8A1"/>
<accession>A0AAJ1R8A1</accession>
<dbReference type="RefSeq" id="WP_214590545.1">
    <property type="nucleotide sequence ID" value="NZ_JAUHGV010000048.1"/>
</dbReference>
<dbReference type="EMBL" id="JAUHGV010000048">
    <property type="protein sequence ID" value="MDN4015062.1"/>
    <property type="molecule type" value="Genomic_DNA"/>
</dbReference>
<evidence type="ECO:0000313" key="1">
    <source>
        <dbReference type="EMBL" id="MDN4015062.1"/>
    </source>
</evidence>
<reference evidence="1" key="1">
    <citation type="submission" date="2023-06" db="EMBL/GenBank/DDBJ databases">
        <title>Two Chryseobacterium gambrini strains from China.</title>
        <authorList>
            <person name="Zeng J."/>
            <person name="Wu Y."/>
        </authorList>
    </citation>
    <scope>NUCLEOTIDE SEQUENCE</scope>
    <source>
        <strain evidence="1">SQ219</strain>
    </source>
</reference>
<sequence>MKKYSILLILLVVVALVAGYVIYTSQEESEIPKTETVKLTGDQEIDVLISKLKKSMEDYMREANPSYSQKEVDECISILSEYTISIYKSQSKKEGMELVKSTVLKLNALNEKCNLSLIETNEREQIAEIIILASHKMKYNSMDEDITEEWREW</sequence>